<dbReference type="EMBL" id="GBXM01023568">
    <property type="protein sequence ID" value="JAH85009.1"/>
    <property type="molecule type" value="Transcribed_RNA"/>
</dbReference>
<accession>A0A0E9W3R4</accession>
<reference evidence="2" key="1">
    <citation type="submission" date="2014-11" db="EMBL/GenBank/DDBJ databases">
        <authorList>
            <person name="Amaro Gonzalez C."/>
        </authorList>
    </citation>
    <scope>NUCLEOTIDE SEQUENCE</scope>
</reference>
<protein>
    <submittedName>
        <fullName evidence="2">Uncharacterized protein</fullName>
    </submittedName>
</protein>
<keyword evidence="1" id="KW-0812">Transmembrane</keyword>
<proteinExistence type="predicted"/>
<reference evidence="2" key="2">
    <citation type="journal article" date="2015" name="Fish Shellfish Immunol.">
        <title>Early steps in the European eel (Anguilla anguilla)-Vibrio vulnificus interaction in the gills: Role of the RtxA13 toxin.</title>
        <authorList>
            <person name="Callol A."/>
            <person name="Pajuelo D."/>
            <person name="Ebbesson L."/>
            <person name="Teles M."/>
            <person name="MacKenzie S."/>
            <person name="Amaro C."/>
        </authorList>
    </citation>
    <scope>NUCLEOTIDE SEQUENCE</scope>
</reference>
<organism evidence="2">
    <name type="scientific">Anguilla anguilla</name>
    <name type="common">European freshwater eel</name>
    <name type="synonym">Muraena anguilla</name>
    <dbReference type="NCBI Taxonomy" id="7936"/>
    <lineage>
        <taxon>Eukaryota</taxon>
        <taxon>Metazoa</taxon>
        <taxon>Chordata</taxon>
        <taxon>Craniata</taxon>
        <taxon>Vertebrata</taxon>
        <taxon>Euteleostomi</taxon>
        <taxon>Actinopterygii</taxon>
        <taxon>Neopterygii</taxon>
        <taxon>Teleostei</taxon>
        <taxon>Anguilliformes</taxon>
        <taxon>Anguillidae</taxon>
        <taxon>Anguilla</taxon>
    </lineage>
</organism>
<name>A0A0E9W3R4_ANGAN</name>
<evidence type="ECO:0000313" key="2">
    <source>
        <dbReference type="EMBL" id="JAH85009.1"/>
    </source>
</evidence>
<keyword evidence="1" id="KW-0472">Membrane</keyword>
<evidence type="ECO:0000256" key="1">
    <source>
        <dbReference type="SAM" id="Phobius"/>
    </source>
</evidence>
<sequence length="57" mass="6593">MVFLKGSLVMIIAYKYQKRDTGLIYSPYFAILSVHQVTILCLWKDNGLSKVPRNVFL</sequence>
<dbReference type="AlphaFoldDB" id="A0A0E9W3R4"/>
<feature type="transmembrane region" description="Helical" evidence="1">
    <location>
        <begin position="24"/>
        <end position="43"/>
    </location>
</feature>
<keyword evidence="1" id="KW-1133">Transmembrane helix</keyword>